<dbReference type="Pfam" id="PF23283">
    <property type="entry name" value="D8C_UMOD"/>
    <property type="match status" value="1"/>
</dbReference>
<protein>
    <recommendedName>
        <fullName evidence="4">UMOD/GP2/OIT3-like D8C domain-containing protein</fullName>
    </recommendedName>
</protein>
<keyword evidence="2" id="KW-1015">Disulfide bond</keyword>
<dbReference type="InterPro" id="IPR057774">
    <property type="entry name" value="D8C_UMOD/GP2/OIT3-like"/>
</dbReference>
<keyword evidence="1 3" id="KW-0732">Signal</keyword>
<feature type="chain" id="PRO_5035931664" description="UMOD/GP2/OIT3-like D8C domain-containing protein" evidence="3">
    <location>
        <begin position="17"/>
        <end position="211"/>
    </location>
</feature>
<proteinExistence type="predicted"/>
<organism evidence="5 6">
    <name type="scientific">Mytilus edulis</name>
    <name type="common">Blue mussel</name>
    <dbReference type="NCBI Taxonomy" id="6550"/>
    <lineage>
        <taxon>Eukaryota</taxon>
        <taxon>Metazoa</taxon>
        <taxon>Spiralia</taxon>
        <taxon>Lophotrochozoa</taxon>
        <taxon>Mollusca</taxon>
        <taxon>Bivalvia</taxon>
        <taxon>Autobranchia</taxon>
        <taxon>Pteriomorphia</taxon>
        <taxon>Mytilida</taxon>
        <taxon>Mytiloidea</taxon>
        <taxon>Mytilidae</taxon>
        <taxon>Mytilinae</taxon>
        <taxon>Mytilus</taxon>
    </lineage>
</organism>
<gene>
    <name evidence="5" type="ORF">MEDL_18434</name>
</gene>
<feature type="domain" description="UMOD/GP2/OIT3-like D8C" evidence="4">
    <location>
        <begin position="60"/>
        <end position="141"/>
    </location>
</feature>
<evidence type="ECO:0000313" key="5">
    <source>
        <dbReference type="EMBL" id="CAG2203930.1"/>
    </source>
</evidence>
<accession>A0A8S3RFS7</accession>
<evidence type="ECO:0000256" key="2">
    <source>
        <dbReference type="ARBA" id="ARBA00023157"/>
    </source>
</evidence>
<name>A0A8S3RFS7_MYTED</name>
<keyword evidence="6" id="KW-1185">Reference proteome</keyword>
<evidence type="ECO:0000256" key="1">
    <source>
        <dbReference type="ARBA" id="ARBA00022729"/>
    </source>
</evidence>
<dbReference type="AlphaFoldDB" id="A0A8S3RFS7"/>
<evidence type="ECO:0000313" key="6">
    <source>
        <dbReference type="Proteomes" id="UP000683360"/>
    </source>
</evidence>
<evidence type="ECO:0000256" key="3">
    <source>
        <dbReference type="SAM" id="SignalP"/>
    </source>
</evidence>
<sequence length="211" mass="23229">MICIFLFLCLITVTKLEDPCFTTKLIDDWRRSVANAAITGVCDNFLEEGWYRVISSAGELMPTECPIGGYRCGTTSPFWLSSNNVTGSLYPHNGNTVNRTTCRATFSGNCCDQTIDIRIKDCGCYYVYYLKHTTGCYSAYCFGDQLPCPDGLTSSTGFTPGCVNSSCSGIGKLKEARPIRCIMSCVTSRLFFPNKEAAEGDTWYLLVSLIG</sequence>
<comment type="caution">
    <text evidence="5">The sequence shown here is derived from an EMBL/GenBank/DDBJ whole genome shotgun (WGS) entry which is preliminary data.</text>
</comment>
<feature type="signal peptide" evidence="3">
    <location>
        <begin position="1"/>
        <end position="16"/>
    </location>
</feature>
<dbReference type="EMBL" id="CAJPWZ010000932">
    <property type="protein sequence ID" value="CAG2203930.1"/>
    <property type="molecule type" value="Genomic_DNA"/>
</dbReference>
<dbReference type="OrthoDB" id="10043005at2759"/>
<evidence type="ECO:0000259" key="4">
    <source>
        <dbReference type="Pfam" id="PF23283"/>
    </source>
</evidence>
<reference evidence="5" key="1">
    <citation type="submission" date="2021-03" db="EMBL/GenBank/DDBJ databases">
        <authorList>
            <person name="Bekaert M."/>
        </authorList>
    </citation>
    <scope>NUCLEOTIDE SEQUENCE</scope>
</reference>
<dbReference type="Proteomes" id="UP000683360">
    <property type="component" value="Unassembled WGS sequence"/>
</dbReference>